<keyword evidence="8" id="KW-0969">Cilium</keyword>
<evidence type="ECO:0000313" key="9">
    <source>
        <dbReference type="Proteomes" id="UP000296374"/>
    </source>
</evidence>
<evidence type="ECO:0000256" key="6">
    <source>
        <dbReference type="ARBA" id="ARBA00023136"/>
    </source>
</evidence>
<feature type="transmembrane region" description="Helical" evidence="7">
    <location>
        <begin position="206"/>
        <end position="228"/>
    </location>
</feature>
<evidence type="ECO:0000313" key="8">
    <source>
        <dbReference type="EMBL" id="QBX33473.1"/>
    </source>
</evidence>
<comment type="subcellular location">
    <subcellularLocation>
        <location evidence="1">Cell membrane</location>
        <topology evidence="1">Multi-pass membrane protein</topology>
    </subcellularLocation>
</comment>
<gene>
    <name evidence="8" type="ORF">E4191_01140</name>
</gene>
<name>A0A4P7HIV6_9RHOB</name>
<keyword evidence="5 7" id="KW-1133">Transmembrane helix</keyword>
<feature type="transmembrane region" description="Helical" evidence="7">
    <location>
        <begin position="43"/>
        <end position="62"/>
    </location>
</feature>
<dbReference type="RefSeq" id="WP_135311772.1">
    <property type="nucleotide sequence ID" value="NZ_CP038439.1"/>
</dbReference>
<keyword evidence="8" id="KW-0282">Flagellum</keyword>
<dbReference type="PIRSF" id="PIRSF005419">
    <property type="entry name" value="FlhA"/>
    <property type="match status" value="1"/>
</dbReference>
<feature type="transmembrane region" description="Helical" evidence="7">
    <location>
        <begin position="248"/>
        <end position="265"/>
    </location>
</feature>
<keyword evidence="6 7" id="KW-0472">Membrane</keyword>
<dbReference type="GO" id="GO:0009306">
    <property type="term" value="P:protein secretion"/>
    <property type="evidence" value="ECO:0007669"/>
    <property type="project" value="InterPro"/>
</dbReference>
<keyword evidence="3" id="KW-1003">Cell membrane</keyword>
<dbReference type="PANTHER" id="PTHR30161">
    <property type="entry name" value="FLAGELLAR EXPORT PROTEIN, MEMBRANE FLHA SUBUNIT-RELATED"/>
    <property type="match status" value="1"/>
</dbReference>
<dbReference type="Gene3D" id="3.40.30.60">
    <property type="entry name" value="FHIPEP family, domain 1"/>
    <property type="match status" value="1"/>
</dbReference>
<evidence type="ECO:0000256" key="2">
    <source>
        <dbReference type="ARBA" id="ARBA00008835"/>
    </source>
</evidence>
<dbReference type="InterPro" id="IPR001712">
    <property type="entry name" value="T3SS_FHIPEP"/>
</dbReference>
<dbReference type="AlphaFoldDB" id="A0A4P7HIV6"/>
<keyword evidence="8" id="KW-0966">Cell projection</keyword>
<dbReference type="PRINTS" id="PR00949">
    <property type="entry name" value="TYPE3IMAPROT"/>
</dbReference>
<dbReference type="Gene3D" id="3.40.50.12790">
    <property type="entry name" value="FHIPEP family, domain 4"/>
    <property type="match status" value="1"/>
</dbReference>
<evidence type="ECO:0000256" key="5">
    <source>
        <dbReference type="ARBA" id="ARBA00022989"/>
    </source>
</evidence>
<evidence type="ECO:0000256" key="7">
    <source>
        <dbReference type="SAM" id="Phobius"/>
    </source>
</evidence>
<dbReference type="InterPro" id="IPR042193">
    <property type="entry name" value="FHIPEP_3"/>
</dbReference>
<dbReference type="EMBL" id="CP038439">
    <property type="protein sequence ID" value="QBX33473.1"/>
    <property type="molecule type" value="Genomic_DNA"/>
</dbReference>
<protein>
    <submittedName>
        <fullName evidence="8">Flagellar biosynthesis protein FlhA</fullName>
    </submittedName>
</protein>
<reference evidence="9" key="1">
    <citation type="submission" date="2019-03" db="EMBL/GenBank/DDBJ databases">
        <authorList>
            <person name="Li J."/>
        </authorList>
    </citation>
    <scope>NUCLEOTIDE SEQUENCE [LARGE SCALE GENOMIC DNA]</scope>
    <source>
        <strain evidence="9">2251</strain>
    </source>
</reference>
<evidence type="ECO:0000256" key="3">
    <source>
        <dbReference type="ARBA" id="ARBA00022475"/>
    </source>
</evidence>
<accession>A0A4P7HIV6</accession>
<evidence type="ECO:0000256" key="4">
    <source>
        <dbReference type="ARBA" id="ARBA00022692"/>
    </source>
</evidence>
<dbReference type="Pfam" id="PF00771">
    <property type="entry name" value="FHIPEP"/>
    <property type="match status" value="1"/>
</dbReference>
<dbReference type="Gene3D" id="1.10.8.540">
    <property type="entry name" value="FHIPEP family, domain 3"/>
    <property type="match status" value="1"/>
</dbReference>
<keyword evidence="4 7" id="KW-0812">Transmembrane</keyword>
<evidence type="ECO:0000256" key="1">
    <source>
        <dbReference type="ARBA" id="ARBA00004651"/>
    </source>
</evidence>
<dbReference type="Proteomes" id="UP000296374">
    <property type="component" value="Chromosome"/>
</dbReference>
<feature type="transmembrane region" description="Helical" evidence="7">
    <location>
        <begin position="308"/>
        <end position="325"/>
    </location>
</feature>
<dbReference type="PANTHER" id="PTHR30161:SF1">
    <property type="entry name" value="FLAGELLAR BIOSYNTHESIS PROTEIN FLHA-RELATED"/>
    <property type="match status" value="1"/>
</dbReference>
<comment type="similarity">
    <text evidence="2">Belongs to the FHIPEP (flagella/HR/invasion proteins export pore) family.</text>
</comment>
<dbReference type="KEGG" id="plia:E4191_01140"/>
<feature type="transmembrane region" description="Helical" evidence="7">
    <location>
        <begin position="19"/>
        <end position="37"/>
    </location>
</feature>
<proteinExistence type="inferred from homology"/>
<dbReference type="InterPro" id="IPR042196">
    <property type="entry name" value="FHIPEP_4"/>
</dbReference>
<feature type="transmembrane region" description="Helical" evidence="7">
    <location>
        <begin position="74"/>
        <end position="94"/>
    </location>
</feature>
<dbReference type="GO" id="GO:0044780">
    <property type="term" value="P:bacterial-type flagellum assembly"/>
    <property type="evidence" value="ECO:0007669"/>
    <property type="project" value="TreeGrafter"/>
</dbReference>
<organism evidence="8 9">
    <name type="scientific">Paracoccus liaowanqingii</name>
    <dbReference type="NCBI Taxonomy" id="2560053"/>
    <lineage>
        <taxon>Bacteria</taxon>
        <taxon>Pseudomonadati</taxon>
        <taxon>Pseudomonadota</taxon>
        <taxon>Alphaproteobacteria</taxon>
        <taxon>Rhodobacterales</taxon>
        <taxon>Paracoccaceae</taxon>
        <taxon>Paracoccus</taxon>
    </lineage>
</organism>
<sequence length="699" mass="73846">MTPIGAVAGKSGRFLDAPLLVTGGLVLVVISLVIPLPAGVLDFGIAISIASAVLILVMASLVEKPTDFQAFPVLLLVSLVIRLSLNVSSTRLILTDGQNGTEAAGQVINGFANFVAGGSILVGITVFAVISVVNFMVITKGSGRMAEVAARFALDSLPGKQLAIDGDLNAGAIDHQEAKRRRIQEQREISFFGSLDGASKFVKGDAVAGIVITLINLCVGLAVGITVHGMPLGEAVSTYSHLTVGDGLVSQIPALITSMAAALLLSRGGATETTAGLLSSEFSRSWQPAAMVAAAMVIISLVPGMPKALFLGIAAGMATLAWKIARHMRAAAEALPDLAAGDVGAKPAARIGDVLDTDDISVEIGSDLIVTALDQARGLGSRISNLRIHIARSFGLILPDVRITDTDDLAPGDYQIRIQGVIRGRGTLRPAEILALGPDAVLAELRGISVREPVYASPAKWIQPDDQEDAATMGATVVTPMEVLSTHLMEVVKANLPALLTLGAMQRQIEELKTLSDTGRADRYRKYFDSMVPDKVTPETLLAILRALLEERISIRNLPLIVDAICEFRGIEQPEAIYELVRKRLRGQITQQYADDLGRLAALQLHPSWEAEFVRADGETGRPGGGAMTPAMSRRLVDAVRKSLSLAEPAARTVLLTPDHRRRMIRAVLGANGMAVPVLGLEEVDPSAELRLLGTVEAA</sequence>
<dbReference type="GO" id="GO:0005886">
    <property type="term" value="C:plasma membrane"/>
    <property type="evidence" value="ECO:0007669"/>
    <property type="project" value="UniProtKB-SubCell"/>
</dbReference>
<dbReference type="InterPro" id="IPR042194">
    <property type="entry name" value="FHIPEP_1"/>
</dbReference>
<feature type="transmembrane region" description="Helical" evidence="7">
    <location>
        <begin position="114"/>
        <end position="137"/>
    </location>
</feature>